<dbReference type="RefSeq" id="WP_143918137.1">
    <property type="nucleotide sequence ID" value="NZ_VLNR01000064.1"/>
</dbReference>
<keyword evidence="2" id="KW-1185">Reference proteome</keyword>
<evidence type="ECO:0000313" key="2">
    <source>
        <dbReference type="Proteomes" id="UP000318833"/>
    </source>
</evidence>
<sequence length="133" mass="15522">MENINFRINTIVNELGLSNQEFGNAIGVTEATVRNLRGKANVGDIYIEVISLKWGYNKTWIKEGIGEKLRKNKQEGKISLHKLSEECLRHWEKLIEEPLFKEKIENIATKKAYEMTPSIVEKFRQEWEKTISK</sequence>
<name>A0A554VDZ1_9FLAO</name>
<accession>A0A554VDZ1</accession>
<evidence type="ECO:0000313" key="1">
    <source>
        <dbReference type="EMBL" id="TSE05212.1"/>
    </source>
</evidence>
<gene>
    <name evidence="1" type="ORF">FOF46_23400</name>
</gene>
<dbReference type="EMBL" id="VLNR01000064">
    <property type="protein sequence ID" value="TSE05212.1"/>
    <property type="molecule type" value="Genomic_DNA"/>
</dbReference>
<dbReference type="AlphaFoldDB" id="A0A554VDZ1"/>
<protein>
    <recommendedName>
        <fullName evidence="3">XRE family transcriptional regulator</fullName>
    </recommendedName>
</protein>
<organism evidence="1 2">
    <name type="scientific">Aquimarina algiphila</name>
    <dbReference type="NCBI Taxonomy" id="2047982"/>
    <lineage>
        <taxon>Bacteria</taxon>
        <taxon>Pseudomonadati</taxon>
        <taxon>Bacteroidota</taxon>
        <taxon>Flavobacteriia</taxon>
        <taxon>Flavobacteriales</taxon>
        <taxon>Flavobacteriaceae</taxon>
        <taxon>Aquimarina</taxon>
    </lineage>
</organism>
<dbReference type="Proteomes" id="UP000318833">
    <property type="component" value="Unassembled WGS sequence"/>
</dbReference>
<reference evidence="1 2" key="1">
    <citation type="submission" date="2019-07" db="EMBL/GenBank/DDBJ databases">
        <title>The draft genome sequence of Aquimarina algiphila M91.</title>
        <authorList>
            <person name="Meng X."/>
        </authorList>
    </citation>
    <scope>NUCLEOTIDE SEQUENCE [LARGE SCALE GENOMIC DNA]</scope>
    <source>
        <strain evidence="1 2">M91</strain>
    </source>
</reference>
<proteinExistence type="predicted"/>
<evidence type="ECO:0008006" key="3">
    <source>
        <dbReference type="Google" id="ProtNLM"/>
    </source>
</evidence>
<comment type="caution">
    <text evidence="1">The sequence shown here is derived from an EMBL/GenBank/DDBJ whole genome shotgun (WGS) entry which is preliminary data.</text>
</comment>